<reference evidence="3 4" key="1">
    <citation type="submission" date="2014-06" db="EMBL/GenBank/DDBJ databases">
        <title>Saccharopolyspora rectivirgula DSM-43113 Genome sequencing.</title>
        <authorList>
            <person name="Barrera C."/>
            <person name="Millon L."/>
            <person name="Rognon B."/>
            <person name="Zaugg C."/>
            <person name="Monod M."/>
        </authorList>
    </citation>
    <scope>NUCLEOTIDE SEQUENCE [LARGE SCALE GENOMIC DNA]</scope>
    <source>
        <strain evidence="3 4">DSM 43113</strain>
    </source>
</reference>
<dbReference type="Proteomes" id="UP000031419">
    <property type="component" value="Unassembled WGS sequence"/>
</dbReference>
<dbReference type="EMBL" id="JNVU01000048">
    <property type="protein sequence ID" value="KEI43011.1"/>
    <property type="molecule type" value="Genomic_DNA"/>
</dbReference>
<evidence type="ECO:0000313" key="3">
    <source>
        <dbReference type="EMBL" id="KEI43011.1"/>
    </source>
</evidence>
<accession>A0A073AUI8</accession>
<feature type="transmembrane region" description="Helical" evidence="1">
    <location>
        <begin position="188"/>
        <end position="206"/>
    </location>
</feature>
<feature type="domain" description="DUF1648" evidence="2">
    <location>
        <begin position="3"/>
        <end position="48"/>
    </location>
</feature>
<proteinExistence type="predicted"/>
<organism evidence="3 4">
    <name type="scientific">Saccharopolyspora rectivirgula</name>
    <dbReference type="NCBI Taxonomy" id="28042"/>
    <lineage>
        <taxon>Bacteria</taxon>
        <taxon>Bacillati</taxon>
        <taxon>Actinomycetota</taxon>
        <taxon>Actinomycetes</taxon>
        <taxon>Pseudonocardiales</taxon>
        <taxon>Pseudonocardiaceae</taxon>
        <taxon>Saccharopolyspora</taxon>
    </lineage>
</organism>
<name>A0A073AUI8_9PSEU</name>
<evidence type="ECO:0000259" key="2">
    <source>
        <dbReference type="Pfam" id="PF07853"/>
    </source>
</evidence>
<feature type="transmembrane region" description="Helical" evidence="1">
    <location>
        <begin position="108"/>
        <end position="129"/>
    </location>
</feature>
<dbReference type="Pfam" id="PF07853">
    <property type="entry name" value="DUF1648"/>
    <property type="match status" value="1"/>
</dbReference>
<feature type="transmembrane region" description="Helical" evidence="1">
    <location>
        <begin position="73"/>
        <end position="96"/>
    </location>
</feature>
<protein>
    <recommendedName>
        <fullName evidence="2">DUF1648 domain-containing protein</fullName>
    </recommendedName>
</protein>
<keyword evidence="1" id="KW-1133">Transmembrane helix</keyword>
<sequence length="308" mass="32554">MAVAAVLAVLPAAFSDRLPDPIASHWSFDGTPDDSMSLPALVAFSLVMWVVLAGCALLLAARGRKLRSYRASAAAVLAASTVFVLGVELSTLLANLDVPTWQQARSVSWQAVVIIAVAAVAGLLGWWAANRGPNQEEGEPLPAGKALRLPSGQRAVWISSVSSRALQVVGIAALLVAVGLLVTGQPPAAGVVTALSALVVLALCSARVQVDEHGVRVVFGPQRWPGRRIPLERIEHARAEHRNTLEAGGWGYRVLPAFTAIMLRSGECLVLRLDSGREFVISTDHAERGAELVNALVAERVAQRGGER</sequence>
<keyword evidence="1" id="KW-0472">Membrane</keyword>
<dbReference type="InterPro" id="IPR012867">
    <property type="entry name" value="DUF1648"/>
</dbReference>
<keyword evidence="4" id="KW-1185">Reference proteome</keyword>
<dbReference type="AlphaFoldDB" id="A0A073AUI8"/>
<feature type="transmembrane region" description="Helical" evidence="1">
    <location>
        <begin position="39"/>
        <end position="61"/>
    </location>
</feature>
<keyword evidence="1" id="KW-0812">Transmembrane</keyword>
<gene>
    <name evidence="3" type="ORF">GU90_17920</name>
</gene>
<comment type="caution">
    <text evidence="3">The sequence shown here is derived from an EMBL/GenBank/DDBJ whole genome shotgun (WGS) entry which is preliminary data.</text>
</comment>
<feature type="transmembrane region" description="Helical" evidence="1">
    <location>
        <begin position="155"/>
        <end position="182"/>
    </location>
</feature>
<evidence type="ECO:0000313" key="4">
    <source>
        <dbReference type="Proteomes" id="UP000031419"/>
    </source>
</evidence>
<evidence type="ECO:0000256" key="1">
    <source>
        <dbReference type="SAM" id="Phobius"/>
    </source>
</evidence>
<dbReference type="STRING" id="28042.GU90_17920"/>
<dbReference type="eggNOG" id="ENOG5033VBA">
    <property type="taxonomic scope" value="Bacteria"/>
</dbReference>